<reference evidence="15" key="2">
    <citation type="submission" date="2021-04" db="EMBL/GenBank/DDBJ databases">
        <authorList>
            <person name="Gilroy R."/>
        </authorList>
    </citation>
    <scope>NUCLEOTIDE SEQUENCE</scope>
    <source>
        <strain evidence="15">ChiSjej3B21-8574</strain>
    </source>
</reference>
<dbReference type="GO" id="GO:0002161">
    <property type="term" value="F:aminoacyl-tRNA deacylase activity"/>
    <property type="evidence" value="ECO:0007669"/>
    <property type="project" value="TreeGrafter"/>
</dbReference>
<keyword evidence="8 13" id="KW-0694">RNA-binding</keyword>
<dbReference type="Gene3D" id="3.30.980.10">
    <property type="entry name" value="Threonyl-trna Synthetase, Chain A, domain 2"/>
    <property type="match status" value="1"/>
</dbReference>
<comment type="function">
    <text evidence="11 13">Catalyzes the attachment of alanine to tRNA(Ala) in a two-step reaction: alanine is first activated by ATP to form Ala-AMP and then transferred to the acceptor end of tRNA(Ala). Also edits incorrectly charged Ser-tRNA(Ala) and Gly-tRNA(Ala) via its editing domain.</text>
</comment>
<reference evidence="15" key="1">
    <citation type="journal article" date="2021" name="PeerJ">
        <title>Extensive microbial diversity within the chicken gut microbiome revealed by metagenomics and culture.</title>
        <authorList>
            <person name="Gilroy R."/>
            <person name="Ravi A."/>
            <person name="Getino M."/>
            <person name="Pursley I."/>
            <person name="Horton D.L."/>
            <person name="Alikhan N.F."/>
            <person name="Baker D."/>
            <person name="Gharbi K."/>
            <person name="Hall N."/>
            <person name="Watson M."/>
            <person name="Adriaenssens E.M."/>
            <person name="Foster-Nyarko E."/>
            <person name="Jarju S."/>
            <person name="Secka A."/>
            <person name="Antonio M."/>
            <person name="Oren A."/>
            <person name="Chaudhuri R.R."/>
            <person name="La Ragione R."/>
            <person name="Hildebrand F."/>
            <person name="Pallen M.J."/>
        </authorList>
    </citation>
    <scope>NUCLEOTIDE SEQUENCE</scope>
    <source>
        <strain evidence="15">ChiSjej3B21-8574</strain>
    </source>
</reference>
<dbReference type="PROSITE" id="PS50860">
    <property type="entry name" value="AA_TRNA_LIGASE_II_ALA"/>
    <property type="match status" value="1"/>
</dbReference>
<dbReference type="GO" id="GO:0004813">
    <property type="term" value="F:alanine-tRNA ligase activity"/>
    <property type="evidence" value="ECO:0007669"/>
    <property type="project" value="UniProtKB-UniRule"/>
</dbReference>
<dbReference type="InterPro" id="IPR023033">
    <property type="entry name" value="Ala_tRNA_ligase_euk/bac"/>
</dbReference>
<dbReference type="FunFam" id="3.10.310.40:FF:000001">
    <property type="entry name" value="Alanine--tRNA ligase"/>
    <property type="match status" value="1"/>
</dbReference>
<dbReference type="EMBL" id="DWWD01000014">
    <property type="protein sequence ID" value="HJC49445.1"/>
    <property type="molecule type" value="Genomic_DNA"/>
</dbReference>
<comment type="catalytic activity">
    <reaction evidence="12 13">
        <text>tRNA(Ala) + L-alanine + ATP = L-alanyl-tRNA(Ala) + AMP + diphosphate</text>
        <dbReference type="Rhea" id="RHEA:12540"/>
        <dbReference type="Rhea" id="RHEA-COMP:9657"/>
        <dbReference type="Rhea" id="RHEA-COMP:9923"/>
        <dbReference type="ChEBI" id="CHEBI:30616"/>
        <dbReference type="ChEBI" id="CHEBI:33019"/>
        <dbReference type="ChEBI" id="CHEBI:57972"/>
        <dbReference type="ChEBI" id="CHEBI:78442"/>
        <dbReference type="ChEBI" id="CHEBI:78497"/>
        <dbReference type="ChEBI" id="CHEBI:456215"/>
        <dbReference type="EC" id="6.1.1.7"/>
    </reaction>
</comment>
<dbReference type="InterPro" id="IPR002318">
    <property type="entry name" value="Ala-tRNA-lgiase_IIc"/>
</dbReference>
<comment type="subcellular location">
    <subcellularLocation>
        <location evidence="13">Cytoplasm</location>
    </subcellularLocation>
</comment>
<dbReference type="Pfam" id="PF07973">
    <property type="entry name" value="tRNA_SAD"/>
    <property type="match status" value="1"/>
</dbReference>
<evidence type="ECO:0000256" key="11">
    <source>
        <dbReference type="ARBA" id="ARBA00024779"/>
    </source>
</evidence>
<comment type="similarity">
    <text evidence="1 13">Belongs to the class-II aminoacyl-tRNA synthetase family.</text>
</comment>
<feature type="binding site" evidence="13">
    <location>
        <position position="657"/>
    </location>
    <ligand>
        <name>Zn(2+)</name>
        <dbReference type="ChEBI" id="CHEBI:29105"/>
    </ligand>
</feature>
<dbReference type="Gene3D" id="3.10.310.40">
    <property type="match status" value="1"/>
</dbReference>
<dbReference type="InterPro" id="IPR018162">
    <property type="entry name" value="Ala-tRNA-ligase_IIc_anticod-bd"/>
</dbReference>
<sequence>MYLEFFESKDHLVMKSFSLVPKNDNSLLLINAGMAPLKPYFTGQEVPPKKRVTTCQKCIRTGDIDNVGKTARHGTFFEMLGNFSFGDYFKQEAIAWSWEFLTEVVGLDPERLYPSVYLDDDEAFEIWEKEIGIAPERIFRFGKEDNFWEHGAGPCGPCSEIYYDRGEKYGCGKPDCTVGCDCDRYMEVWNNVFTQFENDGHGNYTELENKNIDTGMGLERLAVVVQDVDSIFDVDTIKAIRDKICQVAGVTYGEKYDTDVSVRVITDHMRSATFMLSDGIMPSNEGRGYVLRRLIRRAARHGRLLGINHLFLTEISKVVIHESKDGYPELEEKQEFIFNHLAQEEKQFNKTIDQGLSILADMEKDMEEKGVKELPGKDAFRLYDTYGFPLDLTIEILDEKGFTVDQDGFEKEMEHQRETARKARKTTNYMGADATVYEQLDPAMTSEFLGYDALTCDGKITAMTTDTEVVSELSKDMDGTIVADQTTFYATSGGQEADKGVILTDDASFEVEDVIKLSGGKIGHVGHVVDGTFHLGDQAVFQVDEKNRRLAQKNHSATHLLQKALREVLGTHVEQAGSLNNAQHLRFDFTHFSPMTEEEIRRVEEIVNREIAADLPVNTQVMSIEDAKKTGAMALFGEKYGDEVRVVSMGDFSVELCGGTHVKNTGTITAFKILSETGVASGVRRIEAVTDQGVFQYYHQVEEEAKEAAALLKTTPAGMMRRIESLLAEMKALKSENESLKSRLAKDALGDVMDQVTEVEGIKLLATAVEDVDMNGLRELGDDLKAKLGEGVIVLASSKGGKVFLVAMVTDAAQKAGAHAGNLLKEIAGCVGGGGGGRPNMAQAGGKKPAGIPEAVEKAKEVLKNQIS</sequence>
<evidence type="ECO:0000256" key="12">
    <source>
        <dbReference type="ARBA" id="ARBA00048300"/>
    </source>
</evidence>
<dbReference type="CDD" id="cd00673">
    <property type="entry name" value="AlaRS_core"/>
    <property type="match status" value="1"/>
</dbReference>
<dbReference type="InterPro" id="IPR003156">
    <property type="entry name" value="DHHA1_dom"/>
</dbReference>
<evidence type="ECO:0000256" key="9">
    <source>
        <dbReference type="ARBA" id="ARBA00022917"/>
    </source>
</evidence>
<dbReference type="PANTHER" id="PTHR11777">
    <property type="entry name" value="ALANYL-TRNA SYNTHETASE"/>
    <property type="match status" value="1"/>
</dbReference>
<dbReference type="SUPFAM" id="SSF101353">
    <property type="entry name" value="Putative anticodon-binding domain of alanyl-tRNA synthetase (AlaRS)"/>
    <property type="match status" value="1"/>
</dbReference>
<evidence type="ECO:0000313" key="16">
    <source>
        <dbReference type="Proteomes" id="UP000823904"/>
    </source>
</evidence>
<evidence type="ECO:0000256" key="7">
    <source>
        <dbReference type="ARBA" id="ARBA00022840"/>
    </source>
</evidence>
<evidence type="ECO:0000256" key="6">
    <source>
        <dbReference type="ARBA" id="ARBA00022833"/>
    </source>
</evidence>
<gene>
    <name evidence="13 15" type="primary">alaS</name>
    <name evidence="15" type="ORF">H9754_02495</name>
</gene>
<dbReference type="SUPFAM" id="SSF55681">
    <property type="entry name" value="Class II aaRS and biotin synthetases"/>
    <property type="match status" value="1"/>
</dbReference>
<dbReference type="GO" id="GO:0005524">
    <property type="term" value="F:ATP binding"/>
    <property type="evidence" value="ECO:0007669"/>
    <property type="project" value="UniProtKB-UniRule"/>
</dbReference>
<dbReference type="GO" id="GO:0005829">
    <property type="term" value="C:cytosol"/>
    <property type="evidence" value="ECO:0007669"/>
    <property type="project" value="TreeGrafter"/>
</dbReference>
<dbReference type="FunFam" id="3.30.930.10:FF:000004">
    <property type="entry name" value="Alanine--tRNA ligase"/>
    <property type="match status" value="1"/>
</dbReference>
<dbReference type="Gene3D" id="2.40.30.130">
    <property type="match status" value="1"/>
</dbReference>
<dbReference type="InterPro" id="IPR012947">
    <property type="entry name" value="tRNA_SAD"/>
</dbReference>
<dbReference type="HAMAP" id="MF_00036_B">
    <property type="entry name" value="Ala_tRNA_synth_B"/>
    <property type="match status" value="1"/>
</dbReference>
<feature type="binding site" evidence="13">
    <location>
        <position position="661"/>
    </location>
    <ligand>
        <name>Zn(2+)</name>
        <dbReference type="ChEBI" id="CHEBI:29105"/>
    </ligand>
</feature>
<comment type="cofactor">
    <cofactor evidence="13">
        <name>Zn(2+)</name>
        <dbReference type="ChEBI" id="CHEBI:29105"/>
    </cofactor>
    <text evidence="13">Binds 1 zinc ion per subunit.</text>
</comment>
<keyword evidence="13" id="KW-0963">Cytoplasm</keyword>
<keyword evidence="7 13" id="KW-0067">ATP-binding</keyword>
<evidence type="ECO:0000259" key="14">
    <source>
        <dbReference type="PROSITE" id="PS50860"/>
    </source>
</evidence>
<evidence type="ECO:0000256" key="1">
    <source>
        <dbReference type="ARBA" id="ARBA00008226"/>
    </source>
</evidence>
<organism evidence="15 16">
    <name type="scientific">Candidatus Anaerostipes avistercoris</name>
    <dbReference type="NCBI Taxonomy" id="2838462"/>
    <lineage>
        <taxon>Bacteria</taxon>
        <taxon>Bacillati</taxon>
        <taxon>Bacillota</taxon>
        <taxon>Clostridia</taxon>
        <taxon>Lachnospirales</taxon>
        <taxon>Lachnospiraceae</taxon>
        <taxon>Anaerostipes</taxon>
    </lineage>
</organism>
<accession>A0A9D2PHA1</accession>
<evidence type="ECO:0000256" key="13">
    <source>
        <dbReference type="HAMAP-Rule" id="MF_00036"/>
    </source>
</evidence>
<keyword evidence="6 13" id="KW-0862">Zinc</keyword>
<dbReference type="Gene3D" id="6.10.250.550">
    <property type="match status" value="1"/>
</dbReference>
<keyword evidence="10 13" id="KW-0030">Aminoacyl-tRNA synthetase</keyword>
<dbReference type="InterPro" id="IPR018163">
    <property type="entry name" value="Thr/Ala-tRNA-synth_IIc_edit"/>
</dbReference>
<dbReference type="InterPro" id="IPR018165">
    <property type="entry name" value="Ala-tRNA-synth_IIc_core"/>
</dbReference>
<keyword evidence="3 13" id="KW-0436">Ligase</keyword>
<dbReference type="Pfam" id="PF02272">
    <property type="entry name" value="DHHA1"/>
    <property type="match status" value="1"/>
</dbReference>
<dbReference type="PANTHER" id="PTHR11777:SF9">
    <property type="entry name" value="ALANINE--TRNA LIGASE, CYTOPLASMIC"/>
    <property type="match status" value="1"/>
</dbReference>
<dbReference type="SUPFAM" id="SSF55186">
    <property type="entry name" value="ThrRS/AlaRS common domain"/>
    <property type="match status" value="1"/>
</dbReference>
<evidence type="ECO:0000313" key="15">
    <source>
        <dbReference type="EMBL" id="HJC49445.1"/>
    </source>
</evidence>
<evidence type="ECO:0000256" key="3">
    <source>
        <dbReference type="ARBA" id="ARBA00022598"/>
    </source>
</evidence>
<dbReference type="InterPro" id="IPR009000">
    <property type="entry name" value="Transl_B-barrel_sf"/>
</dbReference>
<dbReference type="FunFam" id="3.30.54.20:FF:000001">
    <property type="entry name" value="Alanine--tRNA ligase"/>
    <property type="match status" value="1"/>
</dbReference>
<dbReference type="Gene3D" id="3.30.930.10">
    <property type="entry name" value="Bira Bifunctional Protein, Domain 2"/>
    <property type="match status" value="1"/>
</dbReference>
<evidence type="ECO:0000256" key="8">
    <source>
        <dbReference type="ARBA" id="ARBA00022884"/>
    </source>
</evidence>
<dbReference type="Gene3D" id="3.30.54.20">
    <property type="match status" value="1"/>
</dbReference>
<protein>
    <recommendedName>
        <fullName evidence="13">Alanine--tRNA ligase</fullName>
        <ecNumber evidence="13">6.1.1.7</ecNumber>
    </recommendedName>
    <alternativeName>
        <fullName evidence="13">Alanyl-tRNA synthetase</fullName>
        <shortName evidence="13">AlaRS</shortName>
    </alternativeName>
</protein>
<dbReference type="GO" id="GO:0016740">
    <property type="term" value="F:transferase activity"/>
    <property type="evidence" value="ECO:0007669"/>
    <property type="project" value="UniProtKB-ARBA"/>
</dbReference>
<dbReference type="NCBIfam" id="TIGR00344">
    <property type="entry name" value="alaS"/>
    <property type="match status" value="1"/>
</dbReference>
<dbReference type="SMART" id="SM00863">
    <property type="entry name" value="tRNA_SAD"/>
    <property type="match status" value="1"/>
</dbReference>
<dbReference type="InterPro" id="IPR018164">
    <property type="entry name" value="Ala-tRNA-synth_IIc_N"/>
</dbReference>
<dbReference type="PRINTS" id="PR00980">
    <property type="entry name" value="TRNASYNTHALA"/>
</dbReference>
<evidence type="ECO:0000256" key="5">
    <source>
        <dbReference type="ARBA" id="ARBA00022741"/>
    </source>
</evidence>
<evidence type="ECO:0000256" key="4">
    <source>
        <dbReference type="ARBA" id="ARBA00022723"/>
    </source>
</evidence>
<keyword evidence="9 13" id="KW-0648">Protein biosynthesis</keyword>
<dbReference type="Proteomes" id="UP000823904">
    <property type="component" value="Unassembled WGS sequence"/>
</dbReference>
<dbReference type="GO" id="GO:0006419">
    <property type="term" value="P:alanyl-tRNA aminoacylation"/>
    <property type="evidence" value="ECO:0007669"/>
    <property type="project" value="UniProtKB-UniRule"/>
</dbReference>
<comment type="caution">
    <text evidence="15">The sequence shown here is derived from an EMBL/GenBank/DDBJ whole genome shotgun (WGS) entry which is preliminary data.</text>
</comment>
<feature type="binding site" evidence="13">
    <location>
        <position position="559"/>
    </location>
    <ligand>
        <name>Zn(2+)</name>
        <dbReference type="ChEBI" id="CHEBI:29105"/>
    </ligand>
</feature>
<keyword evidence="5 13" id="KW-0547">Nucleotide-binding</keyword>
<evidence type="ECO:0000256" key="10">
    <source>
        <dbReference type="ARBA" id="ARBA00023146"/>
    </source>
</evidence>
<dbReference type="InterPro" id="IPR050058">
    <property type="entry name" value="Ala-tRNA_ligase"/>
</dbReference>
<comment type="domain">
    <text evidence="13">Consists of three domains; the N-terminal catalytic domain, the editing domain and the C-terminal C-Ala domain. The editing domain removes incorrectly charged amino acids, while the C-Ala domain, along with tRNA(Ala), serves as a bridge to cooperatively bring together the editing and aminoacylation centers thus stimulating deacylation of misacylated tRNAs.</text>
</comment>
<dbReference type="Pfam" id="PF01411">
    <property type="entry name" value="tRNA-synt_2c"/>
    <property type="match status" value="1"/>
</dbReference>
<keyword evidence="4 13" id="KW-0479">Metal-binding</keyword>
<proteinExistence type="inferred from homology"/>
<dbReference type="GO" id="GO:0000049">
    <property type="term" value="F:tRNA binding"/>
    <property type="evidence" value="ECO:0007669"/>
    <property type="project" value="UniProtKB-KW"/>
</dbReference>
<dbReference type="GO" id="GO:0008270">
    <property type="term" value="F:zinc ion binding"/>
    <property type="evidence" value="ECO:0007669"/>
    <property type="project" value="UniProtKB-UniRule"/>
</dbReference>
<dbReference type="InterPro" id="IPR045864">
    <property type="entry name" value="aa-tRNA-synth_II/BPL/LPL"/>
</dbReference>
<dbReference type="SUPFAM" id="SSF50447">
    <property type="entry name" value="Translation proteins"/>
    <property type="match status" value="1"/>
</dbReference>
<dbReference type="GO" id="GO:0140096">
    <property type="term" value="F:catalytic activity, acting on a protein"/>
    <property type="evidence" value="ECO:0007669"/>
    <property type="project" value="UniProtKB-ARBA"/>
</dbReference>
<keyword evidence="2 13" id="KW-0820">tRNA-binding</keyword>
<dbReference type="AlphaFoldDB" id="A0A9D2PHA1"/>
<feature type="binding site" evidence="13">
    <location>
        <position position="555"/>
    </location>
    <ligand>
        <name>Zn(2+)</name>
        <dbReference type="ChEBI" id="CHEBI:29105"/>
    </ligand>
</feature>
<feature type="domain" description="Alanyl-transfer RNA synthetases family profile" evidence="14">
    <location>
        <begin position="1"/>
        <end position="700"/>
    </location>
</feature>
<dbReference type="EC" id="6.1.1.7" evidence="13"/>
<evidence type="ECO:0000256" key="2">
    <source>
        <dbReference type="ARBA" id="ARBA00022555"/>
    </source>
</evidence>
<name>A0A9D2PHA1_9FIRM</name>
<dbReference type="FunFam" id="3.30.980.10:FF:000004">
    <property type="entry name" value="Alanine--tRNA ligase, cytoplasmic"/>
    <property type="match status" value="1"/>
</dbReference>